<sequence>MIKHLKDYVLDHEISSTFVLNSIDRIREVLSRSIDGLNIVGTSHPYFGVQVYGWQSPLPDHIDKTGYVFIMPIHISTGTDRIICADTKCDLKVGHLYLLDDKRPHRTEGNGSVIALFMGSYKAKALNDDLYRRIFNEFTEYIK</sequence>
<dbReference type="EMBL" id="FNPK01000022">
    <property type="protein sequence ID" value="SDY69908.1"/>
    <property type="molecule type" value="Genomic_DNA"/>
</dbReference>
<organism evidence="1 2">
    <name type="scientific">Acinetobacter kyonggiensis</name>
    <dbReference type="NCBI Taxonomy" id="595670"/>
    <lineage>
        <taxon>Bacteria</taxon>
        <taxon>Pseudomonadati</taxon>
        <taxon>Pseudomonadota</taxon>
        <taxon>Gammaproteobacteria</taxon>
        <taxon>Moraxellales</taxon>
        <taxon>Moraxellaceae</taxon>
        <taxon>Acinetobacter</taxon>
    </lineage>
</organism>
<gene>
    <name evidence="1" type="ORF">SAMN05421643_12216</name>
</gene>
<dbReference type="RefSeq" id="WP_086184561.1">
    <property type="nucleotide sequence ID" value="NZ_FNPK01000022.1"/>
</dbReference>
<accession>A0A1H3M0W8</accession>
<keyword evidence="2" id="KW-1185">Reference proteome</keyword>
<evidence type="ECO:0000313" key="1">
    <source>
        <dbReference type="EMBL" id="SDY69908.1"/>
    </source>
</evidence>
<proteinExistence type="predicted"/>
<dbReference type="Proteomes" id="UP000199035">
    <property type="component" value="Unassembled WGS sequence"/>
</dbReference>
<reference evidence="2" key="1">
    <citation type="submission" date="2016-10" db="EMBL/GenBank/DDBJ databases">
        <authorList>
            <person name="Varghese N."/>
            <person name="Submissions S."/>
        </authorList>
    </citation>
    <scope>NUCLEOTIDE SEQUENCE [LARGE SCALE GENOMIC DNA]</scope>
    <source>
        <strain evidence="2">ANC 5109</strain>
    </source>
</reference>
<evidence type="ECO:0008006" key="3">
    <source>
        <dbReference type="Google" id="ProtNLM"/>
    </source>
</evidence>
<name>A0A1H3M0W8_9GAMM</name>
<protein>
    <recommendedName>
        <fullName evidence="3">Aspartyl/Asparaginyl beta-hydroxylase</fullName>
    </recommendedName>
</protein>
<dbReference type="AlphaFoldDB" id="A0A1H3M0W8"/>
<dbReference type="STRING" id="595670.SAMN05421643_12216"/>
<evidence type="ECO:0000313" key="2">
    <source>
        <dbReference type="Proteomes" id="UP000199035"/>
    </source>
</evidence>